<dbReference type="PROSITE" id="PS50110">
    <property type="entry name" value="RESPONSE_REGULATORY"/>
    <property type="match status" value="1"/>
</dbReference>
<dbReference type="SMART" id="SM00448">
    <property type="entry name" value="REC"/>
    <property type="match status" value="1"/>
</dbReference>
<reference evidence="3 4" key="1">
    <citation type="submission" date="2020-08" db="EMBL/GenBank/DDBJ databases">
        <title>Genomic Encyclopedia of Type Strains, Phase III (KMG-III): the genomes of soil and plant-associated and newly described type strains.</title>
        <authorList>
            <person name="Whitman W."/>
        </authorList>
    </citation>
    <scope>NUCLEOTIDE SEQUENCE [LARGE SCALE GENOMIC DNA]</scope>
    <source>
        <strain evidence="3 4">CECT 8897</strain>
    </source>
</reference>
<organism evidence="3 4">
    <name type="scientific">Pseudoduganella violacea</name>
    <dbReference type="NCBI Taxonomy" id="1715466"/>
    <lineage>
        <taxon>Bacteria</taxon>
        <taxon>Pseudomonadati</taxon>
        <taxon>Pseudomonadota</taxon>
        <taxon>Betaproteobacteria</taxon>
        <taxon>Burkholderiales</taxon>
        <taxon>Oxalobacteraceae</taxon>
        <taxon>Telluria group</taxon>
        <taxon>Pseudoduganella</taxon>
    </lineage>
</organism>
<dbReference type="RefSeq" id="WP_183442490.1">
    <property type="nucleotide sequence ID" value="NZ_JACHXD010000011.1"/>
</dbReference>
<dbReference type="InterPro" id="IPR011006">
    <property type="entry name" value="CheY-like_superfamily"/>
</dbReference>
<keyword evidence="3" id="KW-0238">DNA-binding</keyword>
<sequence>MPDKSATPRMLLVEPEAMLRRTVALTARSLGMAEIREAASVQQARQLLKEEKYDGAVIAIDSDAAYDLSLVAQVREGGSVSRPSMPIAVMTERCTAELLGTLRLQQIDRIIVKPFRARTLLDAFGALEAASVA</sequence>
<dbReference type="GO" id="GO:0000160">
    <property type="term" value="P:phosphorelay signal transduction system"/>
    <property type="evidence" value="ECO:0007669"/>
    <property type="project" value="InterPro"/>
</dbReference>
<dbReference type="AlphaFoldDB" id="A0A7W5BD35"/>
<dbReference type="SUPFAM" id="SSF52172">
    <property type="entry name" value="CheY-like"/>
    <property type="match status" value="1"/>
</dbReference>
<dbReference type="EMBL" id="JACHXD010000011">
    <property type="protein sequence ID" value="MBB3120723.1"/>
    <property type="molecule type" value="Genomic_DNA"/>
</dbReference>
<proteinExistence type="predicted"/>
<dbReference type="Pfam" id="PF00072">
    <property type="entry name" value="Response_reg"/>
    <property type="match status" value="1"/>
</dbReference>
<name>A0A7W5BD35_9BURK</name>
<dbReference type="Gene3D" id="3.40.50.2300">
    <property type="match status" value="1"/>
</dbReference>
<gene>
    <name evidence="3" type="ORF">FHS03_003793</name>
</gene>
<evidence type="ECO:0000259" key="2">
    <source>
        <dbReference type="PROSITE" id="PS50110"/>
    </source>
</evidence>
<dbReference type="GO" id="GO:0003677">
    <property type="term" value="F:DNA binding"/>
    <property type="evidence" value="ECO:0007669"/>
    <property type="project" value="UniProtKB-KW"/>
</dbReference>
<accession>A0A7W5BD35</accession>
<dbReference type="InterPro" id="IPR001789">
    <property type="entry name" value="Sig_transdc_resp-reg_receiver"/>
</dbReference>
<feature type="domain" description="Response regulatory" evidence="2">
    <location>
        <begin position="9"/>
        <end position="128"/>
    </location>
</feature>
<evidence type="ECO:0000256" key="1">
    <source>
        <dbReference type="PROSITE-ProRule" id="PRU00169"/>
    </source>
</evidence>
<comment type="caution">
    <text evidence="3">The sequence shown here is derived from an EMBL/GenBank/DDBJ whole genome shotgun (WGS) entry which is preliminary data.</text>
</comment>
<comment type="caution">
    <text evidence="1">Lacks conserved residue(s) required for the propagation of feature annotation.</text>
</comment>
<evidence type="ECO:0000313" key="3">
    <source>
        <dbReference type="EMBL" id="MBB3120723.1"/>
    </source>
</evidence>
<evidence type="ECO:0000313" key="4">
    <source>
        <dbReference type="Proteomes" id="UP000541535"/>
    </source>
</evidence>
<keyword evidence="4" id="KW-1185">Reference proteome</keyword>
<dbReference type="Proteomes" id="UP000541535">
    <property type="component" value="Unassembled WGS sequence"/>
</dbReference>
<protein>
    <submittedName>
        <fullName evidence="3">DNA-binding response OmpR family regulator</fullName>
    </submittedName>
</protein>